<dbReference type="GO" id="GO:0007411">
    <property type="term" value="P:axon guidance"/>
    <property type="evidence" value="ECO:0007669"/>
    <property type="project" value="TreeGrafter"/>
</dbReference>
<reference evidence="6" key="2">
    <citation type="submission" date="2020-06" db="EMBL/GenBank/DDBJ databases">
        <authorList>
            <person name="Sheffer M."/>
        </authorList>
    </citation>
    <scope>NUCLEOTIDE SEQUENCE</scope>
</reference>
<accession>A0A8T0FHZ2</accession>
<evidence type="ECO:0000313" key="6">
    <source>
        <dbReference type="EMBL" id="KAF8790877.1"/>
    </source>
</evidence>
<dbReference type="InterPro" id="IPR036179">
    <property type="entry name" value="Ig-like_dom_sf"/>
</dbReference>
<comment type="caution">
    <text evidence="6">The sequence shown here is derived from an EMBL/GenBank/DDBJ whole genome shotgun (WGS) entry which is preliminary data.</text>
</comment>
<keyword evidence="7" id="KW-1185">Reference proteome</keyword>
<dbReference type="PROSITE" id="PS50835">
    <property type="entry name" value="IG_LIKE"/>
    <property type="match status" value="3"/>
</dbReference>
<gene>
    <name evidence="6" type="ORF">HNY73_005830</name>
</gene>
<dbReference type="GO" id="GO:0070593">
    <property type="term" value="P:dendrite self-avoidance"/>
    <property type="evidence" value="ECO:0007669"/>
    <property type="project" value="TreeGrafter"/>
</dbReference>
<name>A0A8T0FHZ2_ARGBR</name>
<dbReference type="EMBL" id="JABXBU010000011">
    <property type="protein sequence ID" value="KAF8790877.1"/>
    <property type="molecule type" value="Genomic_DNA"/>
</dbReference>
<keyword evidence="1" id="KW-1015">Disulfide bond</keyword>
<dbReference type="InterPro" id="IPR003598">
    <property type="entry name" value="Ig_sub2"/>
</dbReference>
<dbReference type="GO" id="GO:0030424">
    <property type="term" value="C:axon"/>
    <property type="evidence" value="ECO:0007669"/>
    <property type="project" value="TreeGrafter"/>
</dbReference>
<keyword evidence="6" id="KW-0675">Receptor</keyword>
<keyword evidence="2" id="KW-0393">Immunoglobulin domain</keyword>
<feature type="domain" description="Ig-like" evidence="5">
    <location>
        <begin position="36"/>
        <end position="125"/>
    </location>
</feature>
<dbReference type="GO" id="GO:0005886">
    <property type="term" value="C:plasma membrane"/>
    <property type="evidence" value="ECO:0007669"/>
    <property type="project" value="TreeGrafter"/>
</dbReference>
<keyword evidence="3" id="KW-0812">Transmembrane</keyword>
<proteinExistence type="predicted"/>
<keyword evidence="3" id="KW-0472">Membrane</keyword>
<organism evidence="6 7">
    <name type="scientific">Argiope bruennichi</name>
    <name type="common">Wasp spider</name>
    <name type="synonym">Aranea bruennichi</name>
    <dbReference type="NCBI Taxonomy" id="94029"/>
    <lineage>
        <taxon>Eukaryota</taxon>
        <taxon>Metazoa</taxon>
        <taxon>Ecdysozoa</taxon>
        <taxon>Arthropoda</taxon>
        <taxon>Chelicerata</taxon>
        <taxon>Arachnida</taxon>
        <taxon>Araneae</taxon>
        <taxon>Araneomorphae</taxon>
        <taxon>Entelegynae</taxon>
        <taxon>Araneoidea</taxon>
        <taxon>Araneidae</taxon>
        <taxon>Argiope</taxon>
    </lineage>
</organism>
<dbReference type="FunFam" id="2.60.40.10:FF:000032">
    <property type="entry name" value="palladin isoform X1"/>
    <property type="match status" value="1"/>
</dbReference>
<dbReference type="InterPro" id="IPR013783">
    <property type="entry name" value="Ig-like_fold"/>
</dbReference>
<evidence type="ECO:0000256" key="4">
    <source>
        <dbReference type="SAM" id="SignalP"/>
    </source>
</evidence>
<dbReference type="SUPFAM" id="SSF48726">
    <property type="entry name" value="Immunoglobulin"/>
    <property type="match status" value="3"/>
</dbReference>
<feature type="transmembrane region" description="Helical" evidence="3">
    <location>
        <begin position="387"/>
        <end position="410"/>
    </location>
</feature>
<sequence>MNMHFISIFHIEHRLYLAVLLLILQKPHHTYAEGAPRKLALADDQRIIFTHINETLELKCPIDTSDTKTFVEWSRGNESLYMEPGYEINKKGVLRIKSVTMKHAGTYTCEAVNGYGFVQVQLNVIVDKPEVGNVHDIPINPNSVNRVHVSQPSIKRRPTKFIDDVGGQATFHCVSTGQPTPHIFWFKNGFQIKSAETEISKGKVHSTLKLRGLKMSDAGIYKCIARNIVGEDHLDFHLQVTEVPKPPRILSLEPTSSTIKEGEAAVFWCEVDSKPGLKLHIKWLKKLSKEEITESVILDDMTLFRSGANFYRPLSLPNATNTNSGDGLYKSKLLIKNSCKEDSGTYVCLALNDKGFSFKNVSLTVVNTALKSYPGHSGPFTTSDTSLVVIVIIALVIVLLTIVLAIQLYFRSSSQKAVASKRVFFDPECGTLSQDLKKTVKKTTISYPELNDPQSKSNLLCSNSTYGFETENQVSKTFHVKTYIH</sequence>
<evidence type="ECO:0000256" key="3">
    <source>
        <dbReference type="SAM" id="Phobius"/>
    </source>
</evidence>
<dbReference type="PANTHER" id="PTHR10075:SF100">
    <property type="entry name" value="FASCICLIN-2"/>
    <property type="match status" value="1"/>
</dbReference>
<dbReference type="Gene3D" id="2.60.40.10">
    <property type="entry name" value="Immunoglobulins"/>
    <property type="match status" value="3"/>
</dbReference>
<feature type="chain" id="PRO_5035784121" evidence="4">
    <location>
        <begin position="33"/>
        <end position="485"/>
    </location>
</feature>
<evidence type="ECO:0000259" key="5">
    <source>
        <dbReference type="PROSITE" id="PS50835"/>
    </source>
</evidence>
<dbReference type="SMART" id="SM00408">
    <property type="entry name" value="IGc2"/>
    <property type="match status" value="3"/>
</dbReference>
<dbReference type="GO" id="GO:0098632">
    <property type="term" value="F:cell-cell adhesion mediator activity"/>
    <property type="evidence" value="ECO:0007669"/>
    <property type="project" value="TreeGrafter"/>
</dbReference>
<protein>
    <submittedName>
        <fullName evidence="6">Fibroblast growth factor receptor-like 1</fullName>
    </submittedName>
</protein>
<dbReference type="Pfam" id="PF07679">
    <property type="entry name" value="I-set"/>
    <property type="match status" value="1"/>
</dbReference>
<feature type="signal peptide" evidence="4">
    <location>
        <begin position="1"/>
        <end position="32"/>
    </location>
</feature>
<dbReference type="InterPro" id="IPR013098">
    <property type="entry name" value="Ig_I-set"/>
</dbReference>
<dbReference type="PANTHER" id="PTHR10075">
    <property type="entry name" value="BASIGIN RELATED"/>
    <property type="match status" value="1"/>
</dbReference>
<feature type="domain" description="Ig-like" evidence="5">
    <location>
        <begin position="152"/>
        <end position="241"/>
    </location>
</feature>
<dbReference type="AlphaFoldDB" id="A0A8T0FHZ2"/>
<dbReference type="SMART" id="SM00409">
    <property type="entry name" value="IG"/>
    <property type="match status" value="3"/>
</dbReference>
<evidence type="ECO:0000256" key="1">
    <source>
        <dbReference type="ARBA" id="ARBA00023157"/>
    </source>
</evidence>
<dbReference type="InterPro" id="IPR007110">
    <property type="entry name" value="Ig-like_dom"/>
</dbReference>
<reference evidence="6" key="1">
    <citation type="journal article" date="2020" name="bioRxiv">
        <title>Chromosome-level reference genome of the European wasp spider Argiope bruennichi: a resource for studies on range expansion and evolutionary adaptation.</title>
        <authorList>
            <person name="Sheffer M.M."/>
            <person name="Hoppe A."/>
            <person name="Krehenwinkel H."/>
            <person name="Uhl G."/>
            <person name="Kuss A.W."/>
            <person name="Jensen L."/>
            <person name="Jensen C."/>
            <person name="Gillespie R.G."/>
            <person name="Hoff K.J."/>
            <person name="Prost S."/>
        </authorList>
    </citation>
    <scope>NUCLEOTIDE SEQUENCE</scope>
</reference>
<keyword evidence="4" id="KW-0732">Signal</keyword>
<dbReference type="Proteomes" id="UP000807504">
    <property type="component" value="Unassembled WGS sequence"/>
</dbReference>
<keyword evidence="3" id="KW-1133">Transmembrane helix</keyword>
<evidence type="ECO:0000313" key="7">
    <source>
        <dbReference type="Proteomes" id="UP000807504"/>
    </source>
</evidence>
<dbReference type="GO" id="GO:0007156">
    <property type="term" value="P:homophilic cell adhesion via plasma membrane adhesion molecules"/>
    <property type="evidence" value="ECO:0007669"/>
    <property type="project" value="TreeGrafter"/>
</dbReference>
<dbReference type="InterPro" id="IPR003599">
    <property type="entry name" value="Ig_sub"/>
</dbReference>
<dbReference type="Pfam" id="PF13927">
    <property type="entry name" value="Ig_3"/>
    <property type="match status" value="2"/>
</dbReference>
<dbReference type="CDD" id="cd00096">
    <property type="entry name" value="Ig"/>
    <property type="match status" value="2"/>
</dbReference>
<feature type="domain" description="Ig-like" evidence="5">
    <location>
        <begin position="247"/>
        <end position="364"/>
    </location>
</feature>
<evidence type="ECO:0000256" key="2">
    <source>
        <dbReference type="ARBA" id="ARBA00023319"/>
    </source>
</evidence>